<evidence type="ECO:0000256" key="3">
    <source>
        <dbReference type="SAM" id="SignalP"/>
    </source>
</evidence>
<dbReference type="InterPro" id="IPR028081">
    <property type="entry name" value="Leu-bd"/>
</dbReference>
<dbReference type="InterPro" id="IPR028082">
    <property type="entry name" value="Peripla_BP_I"/>
</dbReference>
<dbReference type="RefSeq" id="WP_153343540.1">
    <property type="nucleotide sequence ID" value="NZ_WEGI01000007.1"/>
</dbReference>
<sequence>MVRPRRILIALLAVALLAAGCGRGDGGGETPATGGGGGTSAAGGGGSGDFGDLKGICHGGKASSASAQGVTAGDIKVGVFSDIGFTKNPEFVDAAKVFTSWCNDNGGIGGRKLGYTVHDARLMEVRQRMVEACRDDFALVGGGAAFDGLGVKERLNCTLPDFPAQLVSTANAGSDLQVGGGSTAGKLDIYTGSHTWLFKEAYPESASAIGLITGDVPVTKTMLSGYQESLPAQGATLVYSDLYPAAGVTDWTPYAQAIKSKGVKGLIFLGNYVDLPKLEDVLTGMNYKLDWIDANSNAYNPNFLKLLGNSATEQRNYADISGTAPLESDVPAIKQLKDLYKKYAPGAEPTYPAVRAFGAWTLFAKAASSCGDALTRKCVYDAATKETAWTGGGLEAPQDLTPNSATLPKCFNVEMLTPQGWQPAPFKPDTGPYRCDMKPYVYKQDLGKPMTLADVGKTLNDVK</sequence>
<feature type="domain" description="Leucine-binding protein" evidence="4">
    <location>
        <begin position="89"/>
        <end position="402"/>
    </location>
</feature>
<reference evidence="5 6" key="1">
    <citation type="submission" date="2019-10" db="EMBL/GenBank/DDBJ databases">
        <title>Nocardia macrotermitis sp. nov. and Nocardia aurantia sp. nov., isolated from the gut of fungus growing-termite Macrotermes natalensis.</title>
        <authorList>
            <person name="Benndorf R."/>
            <person name="Schwitalla J."/>
            <person name="Martin K."/>
            <person name="De Beer W."/>
            <person name="Kaster A.-K."/>
            <person name="Vollmers J."/>
            <person name="Poulsen M."/>
            <person name="Beemelmanns C."/>
        </authorList>
    </citation>
    <scope>NUCLEOTIDE SEQUENCE [LARGE SCALE GENOMIC DNA]</scope>
    <source>
        <strain evidence="5 6">RB56</strain>
    </source>
</reference>
<dbReference type="Gene3D" id="3.40.50.2300">
    <property type="match status" value="2"/>
</dbReference>
<comment type="caution">
    <text evidence="5">The sequence shown here is derived from an EMBL/GenBank/DDBJ whole genome shotgun (WGS) entry which is preliminary data.</text>
</comment>
<evidence type="ECO:0000313" key="6">
    <source>
        <dbReference type="Proteomes" id="UP000431401"/>
    </source>
</evidence>
<dbReference type="OrthoDB" id="4365763at2"/>
<protein>
    <recommendedName>
        <fullName evidence="4">Leucine-binding protein domain-containing protein</fullName>
    </recommendedName>
</protein>
<accession>A0A7K0DQD0</accession>
<dbReference type="PANTHER" id="PTHR30483">
    <property type="entry name" value="LEUCINE-SPECIFIC-BINDING PROTEIN"/>
    <property type="match status" value="1"/>
</dbReference>
<keyword evidence="6" id="KW-1185">Reference proteome</keyword>
<comment type="similarity">
    <text evidence="1">Belongs to the leucine-binding protein family.</text>
</comment>
<keyword evidence="2 3" id="KW-0732">Signal</keyword>
<feature type="chain" id="PRO_5039247867" description="Leucine-binding protein domain-containing protein" evidence="3">
    <location>
        <begin position="24"/>
        <end position="463"/>
    </location>
</feature>
<gene>
    <name evidence="5" type="ORF">NRB56_35690</name>
</gene>
<dbReference type="Proteomes" id="UP000431401">
    <property type="component" value="Unassembled WGS sequence"/>
</dbReference>
<dbReference type="EMBL" id="WEGI01000007">
    <property type="protein sequence ID" value="MQY27986.1"/>
    <property type="molecule type" value="Genomic_DNA"/>
</dbReference>
<dbReference type="Pfam" id="PF13458">
    <property type="entry name" value="Peripla_BP_6"/>
    <property type="match status" value="1"/>
</dbReference>
<feature type="signal peptide" evidence="3">
    <location>
        <begin position="1"/>
        <end position="23"/>
    </location>
</feature>
<evidence type="ECO:0000256" key="1">
    <source>
        <dbReference type="ARBA" id="ARBA00010062"/>
    </source>
</evidence>
<proteinExistence type="inferred from homology"/>
<organism evidence="5 6">
    <name type="scientific">Nocardia aurantia</name>
    <dbReference type="NCBI Taxonomy" id="2585199"/>
    <lineage>
        <taxon>Bacteria</taxon>
        <taxon>Bacillati</taxon>
        <taxon>Actinomycetota</taxon>
        <taxon>Actinomycetes</taxon>
        <taxon>Mycobacteriales</taxon>
        <taxon>Nocardiaceae</taxon>
        <taxon>Nocardia</taxon>
    </lineage>
</organism>
<evidence type="ECO:0000256" key="2">
    <source>
        <dbReference type="ARBA" id="ARBA00022729"/>
    </source>
</evidence>
<dbReference type="PANTHER" id="PTHR30483:SF6">
    <property type="entry name" value="PERIPLASMIC BINDING PROTEIN OF ABC TRANSPORTER FOR NATURAL AMINO ACIDS"/>
    <property type="match status" value="1"/>
</dbReference>
<dbReference type="SUPFAM" id="SSF53822">
    <property type="entry name" value="Periplasmic binding protein-like I"/>
    <property type="match status" value="1"/>
</dbReference>
<dbReference type="InterPro" id="IPR051010">
    <property type="entry name" value="BCAA_transport"/>
</dbReference>
<evidence type="ECO:0000259" key="4">
    <source>
        <dbReference type="Pfam" id="PF13458"/>
    </source>
</evidence>
<dbReference type="AlphaFoldDB" id="A0A7K0DQD0"/>
<dbReference type="PROSITE" id="PS51257">
    <property type="entry name" value="PROKAR_LIPOPROTEIN"/>
    <property type="match status" value="1"/>
</dbReference>
<name>A0A7K0DQD0_9NOCA</name>
<evidence type="ECO:0000313" key="5">
    <source>
        <dbReference type="EMBL" id="MQY27986.1"/>
    </source>
</evidence>